<accession>A0A9D1KNM4</accession>
<dbReference type="Proteomes" id="UP000886842">
    <property type="component" value="Unassembled WGS sequence"/>
</dbReference>
<dbReference type="AlphaFoldDB" id="A0A9D1KNM4"/>
<protein>
    <submittedName>
        <fullName evidence="1">Uncharacterized protein</fullName>
    </submittedName>
</protein>
<reference evidence="1" key="1">
    <citation type="submission" date="2020-10" db="EMBL/GenBank/DDBJ databases">
        <authorList>
            <person name="Gilroy R."/>
        </authorList>
    </citation>
    <scope>NUCLEOTIDE SEQUENCE</scope>
    <source>
        <strain evidence="1">ChiGjej1B1-24693</strain>
    </source>
</reference>
<evidence type="ECO:0000313" key="1">
    <source>
        <dbReference type="EMBL" id="HIT76845.1"/>
    </source>
</evidence>
<sequence length="749" mass="81166">MTNPSERLLSEWAQWAERHWYEVEPGVGHFGTGYNAWGVQTNQKYLGTLAHLASGAVPGVDQQWALDRAVAALRYSTRTHLSGPDRAVDASQWGHTWISVLGIERMMFALDRLGDQLGEQDRADLERMLASEADWLAVEHQRGDQHGVVAGQWASSGRNVPESNLWNGSLLWRTAARQPDHPRAEQWREKAIEFMVNGVSVSADADSDQVLDGHRVADLHRGANFFDDYALDHHGYLNLGYMVICASHAAILHFDMAANGQQAPESLHLHQAELWQAIKRVTFADGRLARVGGDSRVRYAYCQEYLLPTLVYAADHLGDPHALDLLDAQLELVAQEARFNGDGSFYGRRLNELAEASPYYYTRLESDRAVSVAMAQAYRSQLGSGSHGAGSGAESESVSGAGSVVEAGDFEESVAGHWHDRTHGVVTHRSRRRLASAAWRGFGGLQVMCQPPDDGHLAEWSLNLSPAITFVGDPLASATPARRVDDCSTQPFDGGFLTWGRTIEGTKLTLAEGWSGTDAGESLVAVAALPDGATLLGLQLVRVQDWRPYVASVKGLHLNVPNDLFNDFSREYVDAQGPTVLDSPAQQDGVVELGQRWTVVDGRIGVVGIHGADQLVVDRVTQRRGGPQRSLHVDQVCFGHDPSTRPVDPGSTLLDIGFAVLSDVDSQTTRSLCEQASGGQIGSDGLRQVSVRGVDGIGYRLVHNAGTQLLTCPVAGVVRDLVTGEELTDEVAVAPGSARLLAAVSVPES</sequence>
<evidence type="ECO:0000313" key="2">
    <source>
        <dbReference type="Proteomes" id="UP000886842"/>
    </source>
</evidence>
<name>A0A9D1KNM4_9ACTN</name>
<dbReference type="EMBL" id="DVLP01000426">
    <property type="protein sequence ID" value="HIT76845.1"/>
    <property type="molecule type" value="Genomic_DNA"/>
</dbReference>
<gene>
    <name evidence="1" type="ORF">IAA98_14795</name>
</gene>
<proteinExistence type="predicted"/>
<reference evidence="1" key="2">
    <citation type="journal article" date="2021" name="PeerJ">
        <title>Extensive microbial diversity within the chicken gut microbiome revealed by metagenomics and culture.</title>
        <authorList>
            <person name="Gilroy R."/>
            <person name="Ravi A."/>
            <person name="Getino M."/>
            <person name="Pursley I."/>
            <person name="Horton D.L."/>
            <person name="Alikhan N.F."/>
            <person name="Baker D."/>
            <person name="Gharbi K."/>
            <person name="Hall N."/>
            <person name="Watson M."/>
            <person name="Adriaenssens E.M."/>
            <person name="Foster-Nyarko E."/>
            <person name="Jarju S."/>
            <person name="Secka A."/>
            <person name="Antonio M."/>
            <person name="Oren A."/>
            <person name="Chaudhuri R.R."/>
            <person name="La Ragione R."/>
            <person name="Hildebrand F."/>
            <person name="Pallen M.J."/>
        </authorList>
    </citation>
    <scope>NUCLEOTIDE SEQUENCE</scope>
    <source>
        <strain evidence="1">ChiGjej1B1-24693</strain>
    </source>
</reference>
<organism evidence="1 2">
    <name type="scientific">Candidatus Avipropionibacterium avicola</name>
    <dbReference type="NCBI Taxonomy" id="2840701"/>
    <lineage>
        <taxon>Bacteria</taxon>
        <taxon>Bacillati</taxon>
        <taxon>Actinomycetota</taxon>
        <taxon>Actinomycetes</taxon>
        <taxon>Propionibacteriales</taxon>
        <taxon>Propionibacteriaceae</taxon>
        <taxon>Propionibacteriaceae incertae sedis</taxon>
        <taxon>Candidatus Avipropionibacterium</taxon>
    </lineage>
</organism>
<comment type="caution">
    <text evidence="1">The sequence shown here is derived from an EMBL/GenBank/DDBJ whole genome shotgun (WGS) entry which is preliminary data.</text>
</comment>